<dbReference type="InterPro" id="IPR036034">
    <property type="entry name" value="PDZ_sf"/>
</dbReference>
<dbReference type="Gene3D" id="2.30.42.10">
    <property type="match status" value="1"/>
</dbReference>
<dbReference type="SMART" id="SM00228">
    <property type="entry name" value="PDZ"/>
    <property type="match status" value="1"/>
</dbReference>
<accession>A0ABX8V8F3</accession>
<dbReference type="Pfam" id="PF13180">
    <property type="entry name" value="PDZ_2"/>
    <property type="match status" value="1"/>
</dbReference>
<dbReference type="PROSITE" id="PS50106">
    <property type="entry name" value="PDZ"/>
    <property type="match status" value="1"/>
</dbReference>
<name>A0ABX8V8F3_9FLAO</name>
<proteinExistence type="inferred from homology"/>
<evidence type="ECO:0000256" key="1">
    <source>
        <dbReference type="ARBA" id="ARBA00010541"/>
    </source>
</evidence>
<dbReference type="Pfam" id="PF13365">
    <property type="entry name" value="Trypsin_2"/>
    <property type="match status" value="1"/>
</dbReference>
<dbReference type="InterPro" id="IPR001940">
    <property type="entry name" value="Peptidase_S1C"/>
</dbReference>
<evidence type="ECO:0000256" key="2">
    <source>
        <dbReference type="ARBA" id="ARBA00022670"/>
    </source>
</evidence>
<evidence type="ECO:0000313" key="6">
    <source>
        <dbReference type="EMBL" id="QYJ68408.1"/>
    </source>
</evidence>
<dbReference type="SUPFAM" id="SSF50156">
    <property type="entry name" value="PDZ domain-like"/>
    <property type="match status" value="1"/>
</dbReference>
<evidence type="ECO:0000313" key="7">
    <source>
        <dbReference type="Proteomes" id="UP000825381"/>
    </source>
</evidence>
<dbReference type="PANTHER" id="PTHR22939:SF129">
    <property type="entry name" value="SERINE PROTEASE HTRA2, MITOCHONDRIAL"/>
    <property type="match status" value="1"/>
</dbReference>
<organism evidence="6 7">
    <name type="scientific">Flavobacterium litorale</name>
    <dbReference type="NCBI Taxonomy" id="2856519"/>
    <lineage>
        <taxon>Bacteria</taxon>
        <taxon>Pseudomonadati</taxon>
        <taxon>Bacteroidota</taxon>
        <taxon>Flavobacteriia</taxon>
        <taxon>Flavobacteriales</taxon>
        <taxon>Flavobacteriaceae</taxon>
        <taxon>Flavobacterium</taxon>
    </lineage>
</organism>
<comment type="similarity">
    <text evidence="1">Belongs to the peptidase S1C family.</text>
</comment>
<dbReference type="PANTHER" id="PTHR22939">
    <property type="entry name" value="SERINE PROTEASE FAMILY S1C HTRA-RELATED"/>
    <property type="match status" value="1"/>
</dbReference>
<feature type="chain" id="PRO_5047467573" evidence="4">
    <location>
        <begin position="22"/>
        <end position="463"/>
    </location>
</feature>
<dbReference type="Gene3D" id="2.40.10.120">
    <property type="match status" value="1"/>
</dbReference>
<feature type="domain" description="PDZ" evidence="5">
    <location>
        <begin position="283"/>
        <end position="359"/>
    </location>
</feature>
<keyword evidence="2" id="KW-0645">Protease</keyword>
<dbReference type="InterPro" id="IPR001478">
    <property type="entry name" value="PDZ"/>
</dbReference>
<dbReference type="SUPFAM" id="SSF50494">
    <property type="entry name" value="Trypsin-like serine proteases"/>
    <property type="match status" value="1"/>
</dbReference>
<evidence type="ECO:0000259" key="5">
    <source>
        <dbReference type="PROSITE" id="PS50106"/>
    </source>
</evidence>
<dbReference type="Proteomes" id="UP000825381">
    <property type="component" value="Chromosome"/>
</dbReference>
<gene>
    <name evidence="6" type="ORF">K1I41_00540</name>
</gene>
<dbReference type="PRINTS" id="PR00834">
    <property type="entry name" value="PROTEASES2C"/>
</dbReference>
<evidence type="ECO:0000256" key="3">
    <source>
        <dbReference type="ARBA" id="ARBA00022801"/>
    </source>
</evidence>
<feature type="signal peptide" evidence="4">
    <location>
        <begin position="1"/>
        <end position="21"/>
    </location>
</feature>
<dbReference type="EMBL" id="CP080429">
    <property type="protein sequence ID" value="QYJ68408.1"/>
    <property type="molecule type" value="Genomic_DNA"/>
</dbReference>
<dbReference type="InterPro" id="IPR009003">
    <property type="entry name" value="Peptidase_S1_PA"/>
</dbReference>
<sequence length="463" mass="50082">MKRFSSLFIVALLSGATTLGAYKLVFDEDTNASTALSVVPTQTNYTKAVALGAETVDFTKAADEAVHTVVHVKNVSYSRTPSNPVLEYFYGYRGGEQRAQVGTGSGVIITEDGYIVTNNHVIQNASELEVTLNNNKSYKAKLVGTDSKMDIALLKVDTVEKLPYATFGNSDDIQVGEWVLAVGNPYNLTSTVTAGIVSAKARNLSKDGIQSFIQTDAAVNPGNSGGALVNTRGELIGINTLISSQTGSYIGYSFAVPSNIARKIIEDIMEFGNVQRGVLGVRGGELNSTVSEELGITETQGFYVNSVVENSGAAKAGIVKGDIITTVDGKPVRSFSELNAAIITKRPNDVVQVGINRDGDRITLPVKLSKNEIYSYSGLELENISKAERKKLKLDYGVRIKNITDERYMPYYEELKGGIILSIDNIKAKDIETVSDILSVKNPNQKTRVEMITKSGELVRFIM</sequence>
<dbReference type="RefSeq" id="WP_220640749.1">
    <property type="nucleotide sequence ID" value="NZ_CP080429.1"/>
</dbReference>
<keyword evidence="4" id="KW-0732">Signal</keyword>
<evidence type="ECO:0000256" key="4">
    <source>
        <dbReference type="SAM" id="SignalP"/>
    </source>
</evidence>
<keyword evidence="7" id="KW-1185">Reference proteome</keyword>
<protein>
    <submittedName>
        <fullName evidence="6">Trypsin-like peptidase domain-containing protein</fullName>
    </submittedName>
</protein>
<reference evidence="6 7" key="1">
    <citation type="submission" date="2021-07" db="EMBL/GenBank/DDBJ databases">
        <title>Flavobacterium WSW3-B6 sp.nov, isolated from seaweed.</title>
        <authorList>
            <person name="Muhammad N."/>
            <person name="Ho H."/>
            <person name="Lee Y.-J."/>
            <person name="Nguyen T."/>
            <person name="Ho J."/>
            <person name="Kim S.-G."/>
        </authorList>
    </citation>
    <scope>NUCLEOTIDE SEQUENCE [LARGE SCALE GENOMIC DNA]</scope>
    <source>
        <strain evidence="6 7">WSW3-B6</strain>
    </source>
</reference>
<keyword evidence="3" id="KW-0378">Hydrolase</keyword>